<dbReference type="EMBL" id="OU015568">
    <property type="protein sequence ID" value="CAG5089793.1"/>
    <property type="molecule type" value="Genomic_DNA"/>
</dbReference>
<feature type="coiled-coil region" evidence="1">
    <location>
        <begin position="949"/>
        <end position="1011"/>
    </location>
</feature>
<feature type="region of interest" description="Disordered" evidence="2">
    <location>
        <begin position="1209"/>
        <end position="1234"/>
    </location>
</feature>
<name>A0ABN7S6H7_OIKDI</name>
<evidence type="ECO:0000256" key="1">
    <source>
        <dbReference type="SAM" id="Coils"/>
    </source>
</evidence>
<feature type="compositionally biased region" description="Basic and acidic residues" evidence="2">
    <location>
        <begin position="584"/>
        <end position="594"/>
    </location>
</feature>
<dbReference type="Gene3D" id="1.20.5.1000">
    <property type="entry name" value="arf6 gtpase in complex with a specific effector, jip4"/>
    <property type="match status" value="1"/>
</dbReference>
<feature type="compositionally biased region" description="Basic and acidic residues" evidence="2">
    <location>
        <begin position="1367"/>
        <end position="1383"/>
    </location>
</feature>
<gene>
    <name evidence="3" type="ORF">OKIOD_LOCUS3909</name>
</gene>
<feature type="region of interest" description="Disordered" evidence="2">
    <location>
        <begin position="1258"/>
        <end position="1318"/>
    </location>
</feature>
<feature type="region of interest" description="Disordered" evidence="2">
    <location>
        <begin position="576"/>
        <end position="606"/>
    </location>
</feature>
<reference evidence="3 4" key="1">
    <citation type="submission" date="2021-04" db="EMBL/GenBank/DDBJ databases">
        <authorList>
            <person name="Bliznina A."/>
        </authorList>
    </citation>
    <scope>NUCLEOTIDE SEQUENCE [LARGE SCALE GENOMIC DNA]</scope>
</reference>
<dbReference type="Proteomes" id="UP001158576">
    <property type="component" value="Chromosome PAR"/>
</dbReference>
<feature type="compositionally biased region" description="Polar residues" evidence="2">
    <location>
        <begin position="1127"/>
        <end position="1148"/>
    </location>
</feature>
<keyword evidence="1" id="KW-0175">Coiled coil</keyword>
<feature type="region of interest" description="Disordered" evidence="2">
    <location>
        <begin position="1074"/>
        <end position="1152"/>
    </location>
</feature>
<evidence type="ECO:0000313" key="4">
    <source>
        <dbReference type="Proteomes" id="UP001158576"/>
    </source>
</evidence>
<feature type="compositionally biased region" description="Polar residues" evidence="2">
    <location>
        <begin position="1209"/>
        <end position="1218"/>
    </location>
</feature>
<proteinExistence type="predicted"/>
<evidence type="ECO:0000256" key="2">
    <source>
        <dbReference type="SAM" id="MobiDB-lite"/>
    </source>
</evidence>
<dbReference type="PANTHER" id="PTHR18947:SF28">
    <property type="entry name" value="GIRDIN, ISOFORM A"/>
    <property type="match status" value="1"/>
</dbReference>
<evidence type="ECO:0000313" key="3">
    <source>
        <dbReference type="EMBL" id="CAG5089793.1"/>
    </source>
</evidence>
<dbReference type="PANTHER" id="PTHR18947">
    <property type="entry name" value="HOOK PROTEINS"/>
    <property type="match status" value="1"/>
</dbReference>
<accession>A0ABN7S6H7</accession>
<protein>
    <submittedName>
        <fullName evidence="3">Oidioi.mRNA.OKI2018_I69.PAR.g12351.t1.cds</fullName>
    </submittedName>
</protein>
<sequence>MEVAEKSEEKMEESQLDGGLTLVRMILNQPELRLVDLTDGHTLNRFIKEFDKRPIIKQIEQAKEIAERITGMEDNLTPIYPEQSSEMNEVELRRGFKSLQEKLVSAVESRDKRQKQLNEALQERDQVVVNTGNMVSKAVPESPGRQNTHSELAEAKSMIRLLKEELTEKEEFAGLSEKEAEISRAREKEAREEIHNLRALLAQARADQDEIDELRTKAEQLYRTQQESSRLREKLSDFSFYKARVEELQKDNSSLYEARAALETEISALRIRFQSLGDEHEINLRLRDQIGDLEDQNMELNQKIQELQDEQRRLNVDKNNSLDTITEEPGSLSFIEEADRLNAPEIIQLRCDNQRLRTLNAALQEQQKSHSRRVGDLEGDLYKAMDENKKLKADLLSANNSLIDFKEFAQESVKDGVDIDEIVRRIQERDDEQRQSIEEKVWENRIKEAHEKYELLKSESEATALRASVAEENLEKISSELKITADKERKKFEKELLEKEGNLLATEKSLRIAEREVETLIRQQEQQKLEEEQHQRSESRRIQLETEIDKQRAHIDRLTDIIERRDDAIKKLEKEVDTATSARRTAESTIRELRNSTSPSDPVDSEQMVQLNHELKKKEAELKQLKRKADQETREKDNLVAEVKAAQNKVQKLSSEIRERDENINDLRSADLSRAQLQRDFELQKSLNEKIQQSLVDEKVKYQSLEAEAKAARKRADRLEKLEMENEDIRRKCRALEREMATTNDVQNDVGVIRNALEDMGRDLHDKEIENEQLRNQLSVYEDMTNDSNSTSDASAELRKRIAALEVEIDVAHEKQQELERRLQSEQENFQAKIQLEEEKRKVIIEERDMLKEQLEKQGRFLDQLSAEADKNAQERDNIRHEYNLLLKEYNLLKEQLNKLKQELKVSNRNLKEKETEINQLKAFETDRNLLFEENNAVKETNSRLKTSYSKLKNDYNEIVDDLRSLRVKYNRFKVEHAKIDANYKRVQAQKTEADRELQDFNEKYLVLQELKEKISLENSFLQKQNTHLMDENKLLNTDTHKTKDKYNEEQKNWQQKLHDIQRQKERIEEKLLQAHLKSPSPTKPKKNTFQKLKETFRPSKSTKRKSEKLTLEATLKSDTFDGSLATDGNSVRNPSDNTLDGSISSCPSEDAGRYRRISNSAAGDSSQPLTLEHLADDKANEKLSMTEFLALHEKELTSRENEIPVAESTQLNHQSIPLSRENSHFETSSREPSLLDDEFNRSRTSIKSASSQEIIRISEGSLRRAPNFPVPKERKNSSGSSSNSEMRTIYSGGNENKPPPPYRPPSDNEVRSRPHSLSASFTGHELAQVANNLSPTSGTNSLSRSMNPDPTRSSMDRLTARKSNFHTRDRFAESMARLRGESNRLFPDPRTMSRSSRESSSNTPDKDKENPDDFQTLGFV</sequence>
<feature type="region of interest" description="Disordered" evidence="2">
    <location>
        <begin position="1332"/>
        <end position="1421"/>
    </location>
</feature>
<keyword evidence="4" id="KW-1185">Reference proteome</keyword>
<feature type="compositionally biased region" description="Polar residues" evidence="2">
    <location>
        <begin position="1332"/>
        <end position="1354"/>
    </location>
</feature>
<feature type="coiled-coil region" evidence="1">
    <location>
        <begin position="145"/>
        <end position="366"/>
    </location>
</feature>
<organism evidence="3 4">
    <name type="scientific">Oikopleura dioica</name>
    <name type="common">Tunicate</name>
    <dbReference type="NCBI Taxonomy" id="34765"/>
    <lineage>
        <taxon>Eukaryota</taxon>
        <taxon>Metazoa</taxon>
        <taxon>Chordata</taxon>
        <taxon>Tunicata</taxon>
        <taxon>Appendicularia</taxon>
        <taxon>Copelata</taxon>
        <taxon>Oikopleuridae</taxon>
        <taxon>Oikopleura</taxon>
    </lineage>
</organism>